<reference evidence="1" key="1">
    <citation type="journal article" date="2014" name="Nat. Commun.">
        <title>The tobacco genome sequence and its comparison with those of tomato and potato.</title>
        <authorList>
            <person name="Sierro N."/>
            <person name="Battey J.N."/>
            <person name="Ouadi S."/>
            <person name="Bakaher N."/>
            <person name="Bovet L."/>
            <person name="Willig A."/>
            <person name="Goepfert S."/>
            <person name="Peitsch M.C."/>
            <person name="Ivanov N.V."/>
        </authorList>
    </citation>
    <scope>NUCLEOTIDE SEQUENCE [LARGE SCALE GENOMIC DNA]</scope>
</reference>
<organism evidence="1 2">
    <name type="scientific">Nicotiana tabacum</name>
    <name type="common">Common tobacco</name>
    <dbReference type="NCBI Taxonomy" id="4097"/>
    <lineage>
        <taxon>Eukaryota</taxon>
        <taxon>Viridiplantae</taxon>
        <taxon>Streptophyta</taxon>
        <taxon>Embryophyta</taxon>
        <taxon>Tracheophyta</taxon>
        <taxon>Spermatophyta</taxon>
        <taxon>Magnoliopsida</taxon>
        <taxon>eudicotyledons</taxon>
        <taxon>Gunneridae</taxon>
        <taxon>Pentapetalae</taxon>
        <taxon>asterids</taxon>
        <taxon>lamiids</taxon>
        <taxon>Solanales</taxon>
        <taxon>Solanaceae</taxon>
        <taxon>Nicotianoideae</taxon>
        <taxon>Nicotianeae</taxon>
        <taxon>Nicotiana</taxon>
    </lineage>
</organism>
<sequence length="465" mass="53573">MNWLFWNVRGANKKYKQKELRKYLKTKHLTLKGITKTKVKVHKAHTVATVVAPNWGFQNNYLSAPNGRIWLLWGNSLYTVDKLREEAQLLHCQVTITTSNKPCVITIIYGYNTCDQRKDMREALKELDQGINMMWLIVGDFNAILYPHDRLFGNPVQYGEIKDFNDCIHDLMLNEVKYCGKSVAAEIHQLEDEKYMLNSQWSDNLVEKERTTLQNLEKWSLFEENIMKKKSRVKWIQLGDSNTKYFSVVVKERSQKKLIKEITSLEGMTLTEPNDIQEEIVNFYKSLIGSSTEKLPAINIVNMKAVLTLTQQQKLDLISPVSKEKIQRGLESIGEDKAPGIDGYNATFFKKAWGITKEEVCESVNEFFNNGKMYKAINCTAITLLPKNDKPTTVKEYRPIVCCTVLCKLISKAITTRLKKVIASLISESQANFIPERKIGDNIILSHELVKAYTRKHMSPRCMIK</sequence>
<dbReference type="RefSeq" id="XP_075080308.1">
    <property type="nucleotide sequence ID" value="XM_075224207.1"/>
</dbReference>
<evidence type="ECO:0000313" key="1">
    <source>
        <dbReference type="Proteomes" id="UP000790787"/>
    </source>
</evidence>
<gene>
    <name evidence="2" type="primary">LOC142165830</name>
</gene>
<reference evidence="2" key="2">
    <citation type="submission" date="2025-08" db="UniProtKB">
        <authorList>
            <consortium name="RefSeq"/>
        </authorList>
    </citation>
    <scope>IDENTIFICATION</scope>
    <source>
        <tissue evidence="2">Leaf</tissue>
    </source>
</reference>
<dbReference type="Proteomes" id="UP000790787">
    <property type="component" value="Chromosome 11"/>
</dbReference>
<proteinExistence type="predicted"/>
<name>A0AC58S5P4_TOBAC</name>
<keyword evidence="1" id="KW-1185">Reference proteome</keyword>
<accession>A0AC58S5P4</accession>
<protein>
    <submittedName>
        <fullName evidence="2">Uncharacterized protein LOC142165830</fullName>
    </submittedName>
</protein>
<evidence type="ECO:0000313" key="2">
    <source>
        <dbReference type="RefSeq" id="XP_075080308.1"/>
    </source>
</evidence>